<feature type="compositionally biased region" description="Low complexity" evidence="1">
    <location>
        <begin position="1"/>
        <end position="18"/>
    </location>
</feature>
<sequence>MPPPSSAAAVAALPRSCSTATASPPMP</sequence>
<dbReference type="EMBL" id="GBRH01187645">
    <property type="protein sequence ID" value="JAE10251.1"/>
    <property type="molecule type" value="Transcribed_RNA"/>
</dbReference>
<organism evidence="2">
    <name type="scientific">Arundo donax</name>
    <name type="common">Giant reed</name>
    <name type="synonym">Donax arundinaceus</name>
    <dbReference type="NCBI Taxonomy" id="35708"/>
    <lineage>
        <taxon>Eukaryota</taxon>
        <taxon>Viridiplantae</taxon>
        <taxon>Streptophyta</taxon>
        <taxon>Embryophyta</taxon>
        <taxon>Tracheophyta</taxon>
        <taxon>Spermatophyta</taxon>
        <taxon>Magnoliopsida</taxon>
        <taxon>Liliopsida</taxon>
        <taxon>Poales</taxon>
        <taxon>Poaceae</taxon>
        <taxon>PACMAD clade</taxon>
        <taxon>Arundinoideae</taxon>
        <taxon>Arundineae</taxon>
        <taxon>Arundo</taxon>
    </lineage>
</organism>
<feature type="region of interest" description="Disordered" evidence="1">
    <location>
        <begin position="1"/>
        <end position="27"/>
    </location>
</feature>
<proteinExistence type="predicted"/>
<accession>A0A0A9FJF2</accession>
<evidence type="ECO:0000256" key="1">
    <source>
        <dbReference type="SAM" id="MobiDB-lite"/>
    </source>
</evidence>
<reference evidence="2" key="1">
    <citation type="submission" date="2014-09" db="EMBL/GenBank/DDBJ databases">
        <authorList>
            <person name="Magalhaes I.L.F."/>
            <person name="Oliveira U."/>
            <person name="Santos F.R."/>
            <person name="Vidigal T.H.D.A."/>
            <person name="Brescovit A.D."/>
            <person name="Santos A.J."/>
        </authorList>
    </citation>
    <scope>NUCLEOTIDE SEQUENCE</scope>
    <source>
        <tissue evidence="2">Shoot tissue taken approximately 20 cm above the soil surface</tissue>
    </source>
</reference>
<name>A0A0A9FJF2_ARUDO</name>
<dbReference type="AlphaFoldDB" id="A0A0A9FJF2"/>
<evidence type="ECO:0000313" key="2">
    <source>
        <dbReference type="EMBL" id="JAE10251.1"/>
    </source>
</evidence>
<protein>
    <submittedName>
        <fullName evidence="2">Uncharacterized protein</fullName>
    </submittedName>
</protein>
<reference evidence="2" key="2">
    <citation type="journal article" date="2015" name="Data Brief">
        <title>Shoot transcriptome of the giant reed, Arundo donax.</title>
        <authorList>
            <person name="Barrero R.A."/>
            <person name="Guerrero F.D."/>
            <person name="Moolhuijzen P."/>
            <person name="Goolsby J.A."/>
            <person name="Tidwell J."/>
            <person name="Bellgard S.E."/>
            <person name="Bellgard M.I."/>
        </authorList>
    </citation>
    <scope>NUCLEOTIDE SEQUENCE</scope>
    <source>
        <tissue evidence="2">Shoot tissue taken approximately 20 cm above the soil surface</tissue>
    </source>
</reference>